<proteinExistence type="predicted"/>
<evidence type="ECO:0000313" key="2">
    <source>
        <dbReference type="Proteomes" id="UP000272942"/>
    </source>
</evidence>
<keyword evidence="2" id="KW-1185">Reference proteome</keyword>
<dbReference type="AlphaFoldDB" id="A0A3P8KTA5"/>
<organism evidence="1 2">
    <name type="scientific">Echinostoma caproni</name>
    <dbReference type="NCBI Taxonomy" id="27848"/>
    <lineage>
        <taxon>Eukaryota</taxon>
        <taxon>Metazoa</taxon>
        <taxon>Spiralia</taxon>
        <taxon>Lophotrochozoa</taxon>
        <taxon>Platyhelminthes</taxon>
        <taxon>Trematoda</taxon>
        <taxon>Digenea</taxon>
        <taxon>Plagiorchiida</taxon>
        <taxon>Echinostomata</taxon>
        <taxon>Echinostomatoidea</taxon>
        <taxon>Echinostomatidae</taxon>
        <taxon>Echinostoma</taxon>
    </lineage>
</organism>
<protein>
    <submittedName>
        <fullName evidence="1">Uncharacterized protein</fullName>
    </submittedName>
</protein>
<dbReference type="EMBL" id="UZAN01047229">
    <property type="protein sequence ID" value="VDP85173.1"/>
    <property type="molecule type" value="Genomic_DNA"/>
</dbReference>
<sequence length="64" mass="6824">MISVVETETTLEPQQGGLKSAARVQSQSVSILDGAADFWSANHRAAQRCICVKLDAICALGDYV</sequence>
<reference evidence="1 2" key="1">
    <citation type="submission" date="2018-11" db="EMBL/GenBank/DDBJ databases">
        <authorList>
            <consortium name="Pathogen Informatics"/>
        </authorList>
    </citation>
    <scope>NUCLEOTIDE SEQUENCE [LARGE SCALE GENOMIC DNA]</scope>
    <source>
        <strain evidence="1 2">Egypt</strain>
    </source>
</reference>
<dbReference type="OrthoDB" id="6240016at2759"/>
<gene>
    <name evidence="1" type="ORF">ECPE_LOCUS9326</name>
</gene>
<name>A0A3P8KTA5_9TREM</name>
<accession>A0A3P8KTA5</accession>
<dbReference type="Proteomes" id="UP000272942">
    <property type="component" value="Unassembled WGS sequence"/>
</dbReference>
<evidence type="ECO:0000313" key="1">
    <source>
        <dbReference type="EMBL" id="VDP85173.1"/>
    </source>
</evidence>